<evidence type="ECO:0000313" key="14">
    <source>
        <dbReference type="Proteomes" id="UP000185680"/>
    </source>
</evidence>
<evidence type="ECO:0000313" key="13">
    <source>
        <dbReference type="Proteomes" id="UP000185657"/>
    </source>
</evidence>
<evidence type="ECO:0000256" key="10">
    <source>
        <dbReference type="ARBA" id="ARBA00030772"/>
    </source>
</evidence>
<name>A0A167HPS5_9BURK</name>
<evidence type="ECO:0000256" key="4">
    <source>
        <dbReference type="ARBA" id="ARBA00022448"/>
    </source>
</evidence>
<evidence type="ECO:0000313" key="11">
    <source>
        <dbReference type="EMBL" id="AOW15321.1"/>
    </source>
</evidence>
<keyword evidence="7" id="KW-0812">Transmembrane</keyword>
<comment type="subcellular location">
    <subcellularLocation>
        <location evidence="1">Cell inner membrane</location>
    </subcellularLocation>
</comment>
<dbReference type="Proteomes" id="UP000185680">
    <property type="component" value="Chromosome"/>
</dbReference>
<keyword evidence="4" id="KW-0813">Transport</keyword>
<dbReference type="GO" id="GO:0005886">
    <property type="term" value="C:plasma membrane"/>
    <property type="evidence" value="ECO:0007669"/>
    <property type="project" value="UniProtKB-SubCell"/>
</dbReference>
<evidence type="ECO:0000256" key="6">
    <source>
        <dbReference type="ARBA" id="ARBA00022519"/>
    </source>
</evidence>
<evidence type="ECO:0000256" key="9">
    <source>
        <dbReference type="ARBA" id="ARBA00023136"/>
    </source>
</evidence>
<sequence length="264" mass="28093">MTTKGSSRLAWTGALLGLLIAMVVFAPASWLAGAIAWGTGDKVQLVNTRGTVWRGQGDLLLTGGAGSRAESALPQGLRWRLNPTWSERRPAMVLALETPCCAAQPMRITVLPALKATTLRVAAFSSQWPAVLLAGLGTPWNTLRPEGQLALESKGLTVRIIQGRLQLEGGLQVDALDMTSRLSTLRPLGSYRVLLDATPDGDSALLRLTTLDGGLQLQGNGQWVGSRLRFQGFAQAAPGRETALENLLNIIGRRDGPRSILAVG</sequence>
<dbReference type="EMBL" id="CP017476">
    <property type="protein sequence ID" value="AOW15321.1"/>
    <property type="molecule type" value="Genomic_DNA"/>
</dbReference>
<dbReference type="GO" id="GO:0015628">
    <property type="term" value="P:protein secretion by the type II secretion system"/>
    <property type="evidence" value="ECO:0007669"/>
    <property type="project" value="InterPro"/>
</dbReference>
<keyword evidence="9" id="KW-0472">Membrane</keyword>
<reference evidence="12 13" key="1">
    <citation type="submission" date="2016-02" db="EMBL/GenBank/DDBJ databases">
        <title>Draft genome sequence of Hydrogenophaga sp. LPB0072.</title>
        <authorList>
            <person name="Shin S.-K."/>
            <person name="Yi H."/>
        </authorList>
    </citation>
    <scope>NUCLEOTIDE SEQUENCE [LARGE SCALE GENOMIC DNA]</scope>
    <source>
        <strain evidence="12 13">LPB0072</strain>
    </source>
</reference>
<dbReference type="KEGG" id="hyl:LPB072_03015"/>
<proteinExistence type="inferred from homology"/>
<accession>A0A167HPS5</accession>
<organism evidence="11 14">
    <name type="scientific">Hydrogenophaga crassostreae</name>
    <dbReference type="NCBI Taxonomy" id="1763535"/>
    <lineage>
        <taxon>Bacteria</taxon>
        <taxon>Pseudomonadati</taxon>
        <taxon>Pseudomonadota</taxon>
        <taxon>Betaproteobacteria</taxon>
        <taxon>Burkholderiales</taxon>
        <taxon>Comamonadaceae</taxon>
        <taxon>Hydrogenophaga</taxon>
    </lineage>
</organism>
<evidence type="ECO:0000256" key="8">
    <source>
        <dbReference type="ARBA" id="ARBA00022927"/>
    </source>
</evidence>
<evidence type="ECO:0000256" key="3">
    <source>
        <dbReference type="ARBA" id="ARBA00021563"/>
    </source>
</evidence>
<evidence type="ECO:0000256" key="7">
    <source>
        <dbReference type="ARBA" id="ARBA00022692"/>
    </source>
</evidence>
<keyword evidence="6" id="KW-0997">Cell inner membrane</keyword>
<keyword evidence="8" id="KW-0653">Protein transport</keyword>
<evidence type="ECO:0000313" key="12">
    <source>
        <dbReference type="EMBL" id="OAD41551.1"/>
    </source>
</evidence>
<dbReference type="AlphaFoldDB" id="A0A167HPS5"/>
<evidence type="ECO:0000256" key="1">
    <source>
        <dbReference type="ARBA" id="ARBA00004533"/>
    </source>
</evidence>
<keyword evidence="5" id="KW-1003">Cell membrane</keyword>
<evidence type="ECO:0000256" key="5">
    <source>
        <dbReference type="ARBA" id="ARBA00022475"/>
    </source>
</evidence>
<dbReference type="InterPro" id="IPR022792">
    <property type="entry name" value="T2SS_protein-GspN"/>
</dbReference>
<protein>
    <recommendedName>
        <fullName evidence="3">Type II secretion system protein N</fullName>
    </recommendedName>
    <alternativeName>
        <fullName evidence="10">General secretion pathway protein N</fullName>
    </alternativeName>
</protein>
<dbReference type="Pfam" id="PF01203">
    <property type="entry name" value="T2SSN"/>
    <property type="match status" value="1"/>
</dbReference>
<evidence type="ECO:0000256" key="2">
    <source>
        <dbReference type="ARBA" id="ARBA00007208"/>
    </source>
</evidence>
<keyword evidence="13" id="KW-1185">Reference proteome</keyword>
<dbReference type="EMBL" id="LVWD01000014">
    <property type="protein sequence ID" value="OAD41551.1"/>
    <property type="molecule type" value="Genomic_DNA"/>
</dbReference>
<dbReference type="STRING" id="1763535.LPB072_03015"/>
<reference evidence="11 14" key="2">
    <citation type="submission" date="2016-10" db="EMBL/GenBank/DDBJ databases">
        <title>Hydorgenophaga sp. LPB0072 isolated from gastropod.</title>
        <authorList>
            <person name="Kim E."/>
            <person name="Yi H."/>
        </authorList>
    </citation>
    <scope>NUCLEOTIDE SEQUENCE [LARGE SCALE GENOMIC DNA]</scope>
    <source>
        <strain evidence="11 14">LPB0072</strain>
    </source>
</reference>
<dbReference type="GO" id="GO:0015627">
    <property type="term" value="C:type II protein secretion system complex"/>
    <property type="evidence" value="ECO:0007669"/>
    <property type="project" value="InterPro"/>
</dbReference>
<gene>
    <name evidence="11" type="ORF">LPB072_03015</name>
    <name evidence="12" type="ORF">LPB72_12330</name>
</gene>
<comment type="similarity">
    <text evidence="2">Belongs to the GSP N family.</text>
</comment>
<dbReference type="Proteomes" id="UP000185657">
    <property type="component" value="Unassembled WGS sequence"/>
</dbReference>